<dbReference type="GO" id="GO:0016491">
    <property type="term" value="F:oxidoreductase activity"/>
    <property type="evidence" value="ECO:0007669"/>
    <property type="project" value="TreeGrafter"/>
</dbReference>
<reference evidence="2 3" key="1">
    <citation type="submission" date="2017-11" db="EMBL/GenBank/DDBJ databases">
        <title>De-novo sequencing of pomegranate (Punica granatum L.) genome.</title>
        <authorList>
            <person name="Akparov Z."/>
            <person name="Amiraslanov A."/>
            <person name="Hajiyeva S."/>
            <person name="Abbasov M."/>
            <person name="Kaur K."/>
            <person name="Hamwieh A."/>
            <person name="Solovyev V."/>
            <person name="Salamov A."/>
            <person name="Braich B."/>
            <person name="Kosarev P."/>
            <person name="Mahmoud A."/>
            <person name="Hajiyev E."/>
            <person name="Babayeva S."/>
            <person name="Izzatullayeva V."/>
            <person name="Mammadov A."/>
            <person name="Mammadov A."/>
            <person name="Sharifova S."/>
            <person name="Ojaghi J."/>
            <person name="Eynullazada K."/>
            <person name="Bayramov B."/>
            <person name="Abdulazimova A."/>
            <person name="Shahmuradov I."/>
        </authorList>
    </citation>
    <scope>NUCLEOTIDE SEQUENCE [LARGE SCALE GENOMIC DNA]</scope>
    <source>
        <strain evidence="3">cv. AG2017</strain>
        <tissue evidence="2">Leaf</tissue>
    </source>
</reference>
<dbReference type="Gene3D" id="3.40.50.720">
    <property type="entry name" value="NAD(P)-binding Rossmann-like Domain"/>
    <property type="match status" value="1"/>
</dbReference>
<evidence type="ECO:0000256" key="1">
    <source>
        <dbReference type="SAM" id="MobiDB-lite"/>
    </source>
</evidence>
<feature type="region of interest" description="Disordered" evidence="1">
    <location>
        <begin position="139"/>
        <end position="193"/>
    </location>
</feature>
<dbReference type="GO" id="GO:0005739">
    <property type="term" value="C:mitochondrion"/>
    <property type="evidence" value="ECO:0007669"/>
    <property type="project" value="TreeGrafter"/>
</dbReference>
<organism evidence="2 3">
    <name type="scientific">Punica granatum</name>
    <name type="common">Pomegranate</name>
    <dbReference type="NCBI Taxonomy" id="22663"/>
    <lineage>
        <taxon>Eukaryota</taxon>
        <taxon>Viridiplantae</taxon>
        <taxon>Streptophyta</taxon>
        <taxon>Embryophyta</taxon>
        <taxon>Tracheophyta</taxon>
        <taxon>Spermatophyta</taxon>
        <taxon>Magnoliopsida</taxon>
        <taxon>eudicotyledons</taxon>
        <taxon>Gunneridae</taxon>
        <taxon>Pentapetalae</taxon>
        <taxon>rosids</taxon>
        <taxon>malvids</taxon>
        <taxon>Myrtales</taxon>
        <taxon>Lythraceae</taxon>
        <taxon>Punica</taxon>
    </lineage>
</organism>
<dbReference type="AlphaFoldDB" id="A0A2I0JH32"/>
<proteinExistence type="predicted"/>
<accession>A0A2I0JH32</accession>
<protein>
    <submittedName>
        <fullName evidence="2">Uncharacterized protein</fullName>
    </submittedName>
</protein>
<comment type="caution">
    <text evidence="2">The sequence shown here is derived from an EMBL/GenBank/DDBJ whole genome shotgun (WGS) entry which is preliminary data.</text>
</comment>
<dbReference type="PANTHER" id="PTHR43677">
    <property type="entry name" value="SHORT-CHAIN DEHYDROGENASE/REDUCTASE"/>
    <property type="match status" value="1"/>
</dbReference>
<keyword evidence="3" id="KW-1185">Reference proteome</keyword>
<dbReference type="SUPFAM" id="SSF51735">
    <property type="entry name" value="NAD(P)-binding Rossmann-fold domains"/>
    <property type="match status" value="1"/>
</dbReference>
<evidence type="ECO:0000313" key="3">
    <source>
        <dbReference type="Proteomes" id="UP000233551"/>
    </source>
</evidence>
<name>A0A2I0JH32_PUNGR</name>
<gene>
    <name evidence="2" type="ORF">CRG98_024055</name>
</gene>
<dbReference type="STRING" id="22663.A0A2I0JH32"/>
<dbReference type="InterPro" id="IPR036291">
    <property type="entry name" value="NAD(P)-bd_dom_sf"/>
</dbReference>
<dbReference type="InterPro" id="IPR051397">
    <property type="entry name" value="Zn-ADH-like_protein"/>
</dbReference>
<evidence type="ECO:0000313" key="2">
    <source>
        <dbReference type="EMBL" id="PKI55555.1"/>
    </source>
</evidence>
<feature type="compositionally biased region" description="Gly residues" evidence="1">
    <location>
        <begin position="173"/>
        <end position="182"/>
    </location>
</feature>
<sequence>MLVTSISSPGFEAVGIIAAVGDFVKDLRVGTSAALVNYRGYSEFVTAGQMGSGKVVLVTTAARGTGQFAVQVLKKEFPKGVDIVYESVGGQMLGLCLNSVAIQGSLIIISMISQVTLDRRKFVGLNSVADAVEYIHSGEADTRTDSQPPIGDQDGDPNSGVDCRRGRPRPPTLGGGGVGGASIGNRSPNWGCRPVQTRLEAPIGVSTARGPSLPLGILGPKVLPPAVDPPVGVGGSV</sequence>
<dbReference type="PANTHER" id="PTHR43677:SF3">
    <property type="entry name" value="PROSTAGLANDIN REDUCTASE 3"/>
    <property type="match status" value="1"/>
</dbReference>
<dbReference type="Proteomes" id="UP000233551">
    <property type="component" value="Unassembled WGS sequence"/>
</dbReference>
<dbReference type="EMBL" id="PGOL01001688">
    <property type="protein sequence ID" value="PKI55555.1"/>
    <property type="molecule type" value="Genomic_DNA"/>
</dbReference>